<dbReference type="Pfam" id="PF00648">
    <property type="entry name" value="Peptidase_C2"/>
    <property type="match status" value="2"/>
</dbReference>
<dbReference type="InterPro" id="IPR022684">
    <property type="entry name" value="Calpain_cysteine_protease"/>
</dbReference>
<evidence type="ECO:0000313" key="5">
    <source>
        <dbReference type="EMBL" id="VDK74362.1"/>
    </source>
</evidence>
<evidence type="ECO:0000313" key="7">
    <source>
        <dbReference type="WBParaSite" id="ASIM_0002073501-mRNA-1"/>
    </source>
</evidence>
<dbReference type="PROSITE" id="PS50203">
    <property type="entry name" value="CALPAIN_CAT"/>
    <property type="match status" value="1"/>
</dbReference>
<evidence type="ECO:0000256" key="2">
    <source>
        <dbReference type="PIRSR" id="PIRSR622684-1"/>
    </source>
</evidence>
<dbReference type="FunFam" id="3.90.70.10:FF:000114">
    <property type="entry name" value="Calpain a"/>
    <property type="match status" value="1"/>
</dbReference>
<feature type="active site" evidence="2">
    <location>
        <position position="84"/>
    </location>
</feature>
<dbReference type="Gene3D" id="3.90.70.10">
    <property type="entry name" value="Cysteine proteinases"/>
    <property type="match status" value="1"/>
</dbReference>
<gene>
    <name evidence="5" type="ORF">ASIM_LOCUS20114</name>
</gene>
<dbReference type="SMART" id="SM00230">
    <property type="entry name" value="CysPc"/>
    <property type="match status" value="1"/>
</dbReference>
<dbReference type="GO" id="GO:0005737">
    <property type="term" value="C:cytoplasm"/>
    <property type="evidence" value="ECO:0007669"/>
    <property type="project" value="TreeGrafter"/>
</dbReference>
<keyword evidence="6" id="KW-1185">Reference proteome</keyword>
<evidence type="ECO:0000256" key="3">
    <source>
        <dbReference type="PROSITE-ProRule" id="PRU00239"/>
    </source>
</evidence>
<comment type="similarity">
    <text evidence="1">Belongs to the peptidase C2 family.</text>
</comment>
<dbReference type="Proteomes" id="UP000267096">
    <property type="component" value="Unassembled WGS sequence"/>
</dbReference>
<dbReference type="AlphaFoldDB" id="A0A0M3KIB6"/>
<dbReference type="InterPro" id="IPR001300">
    <property type="entry name" value="Peptidase_C2_calpain_cat"/>
</dbReference>
<dbReference type="GO" id="GO:0004198">
    <property type="term" value="F:calcium-dependent cysteine-type endopeptidase activity"/>
    <property type="evidence" value="ECO:0007669"/>
    <property type="project" value="InterPro"/>
</dbReference>
<comment type="caution">
    <text evidence="3">Lacks conserved residue(s) required for the propagation of feature annotation.</text>
</comment>
<dbReference type="EMBL" id="UYRR01038726">
    <property type="protein sequence ID" value="VDK74362.1"/>
    <property type="molecule type" value="Genomic_DNA"/>
</dbReference>
<dbReference type="PRINTS" id="PR00704">
    <property type="entry name" value="CALPAIN"/>
</dbReference>
<evidence type="ECO:0000256" key="1">
    <source>
        <dbReference type="ARBA" id="ARBA00007623"/>
    </source>
</evidence>
<dbReference type="SUPFAM" id="SSF54001">
    <property type="entry name" value="Cysteine proteinases"/>
    <property type="match status" value="1"/>
</dbReference>
<evidence type="ECO:0000313" key="6">
    <source>
        <dbReference type="Proteomes" id="UP000267096"/>
    </source>
</evidence>
<reference evidence="7" key="1">
    <citation type="submission" date="2017-02" db="UniProtKB">
        <authorList>
            <consortium name="WormBaseParasite"/>
        </authorList>
    </citation>
    <scope>IDENTIFICATION</scope>
</reference>
<organism evidence="7">
    <name type="scientific">Anisakis simplex</name>
    <name type="common">Herring worm</name>
    <dbReference type="NCBI Taxonomy" id="6269"/>
    <lineage>
        <taxon>Eukaryota</taxon>
        <taxon>Metazoa</taxon>
        <taxon>Ecdysozoa</taxon>
        <taxon>Nematoda</taxon>
        <taxon>Chromadorea</taxon>
        <taxon>Rhabditida</taxon>
        <taxon>Spirurina</taxon>
        <taxon>Ascaridomorpha</taxon>
        <taxon>Ascaridoidea</taxon>
        <taxon>Anisakidae</taxon>
        <taxon>Anisakis</taxon>
        <taxon>Anisakis simplex complex</taxon>
    </lineage>
</organism>
<dbReference type="PANTHER" id="PTHR10183">
    <property type="entry name" value="CALPAIN"/>
    <property type="match status" value="1"/>
</dbReference>
<dbReference type="PANTHER" id="PTHR10183:SF433">
    <property type="entry name" value="CALPAIN-A-RELATED"/>
    <property type="match status" value="1"/>
</dbReference>
<dbReference type="InterPro" id="IPR038765">
    <property type="entry name" value="Papain-like_cys_pep_sf"/>
</dbReference>
<evidence type="ECO:0000259" key="4">
    <source>
        <dbReference type="PROSITE" id="PS50203"/>
    </source>
</evidence>
<dbReference type="GO" id="GO:0006508">
    <property type="term" value="P:proteolysis"/>
    <property type="evidence" value="ECO:0007669"/>
    <property type="project" value="InterPro"/>
</dbReference>
<accession>A0A0M3KIB6</accession>
<reference evidence="5 6" key="2">
    <citation type="submission" date="2018-11" db="EMBL/GenBank/DDBJ databases">
        <authorList>
            <consortium name="Pathogen Informatics"/>
        </authorList>
    </citation>
    <scope>NUCLEOTIDE SEQUENCE [LARGE SCALE GENOMIC DNA]</scope>
</reference>
<proteinExistence type="inferred from homology"/>
<feature type="active site" evidence="2">
    <location>
        <position position="108"/>
    </location>
</feature>
<dbReference type="OrthoDB" id="424753at2759"/>
<dbReference type="WBParaSite" id="ASIM_0002073501-mRNA-1">
    <property type="protein sequence ID" value="ASIM_0002073501-mRNA-1"/>
    <property type="gene ID" value="ASIM_0002073501"/>
</dbReference>
<feature type="domain" description="Calpain catalytic" evidence="4">
    <location>
        <begin position="15"/>
        <end position="150"/>
    </location>
</feature>
<name>A0A0M3KIB6_ANISI</name>
<protein>
    <submittedName>
        <fullName evidence="7">Calpain catalytic domain-containing protein</fullName>
    </submittedName>
</protein>
<sequence>MVLVIVIANIKVAKGIFHFQFWHYGDWVDVVIDDRLPTSDGKLLYMHSRENNEFWSALLEKAYAKYASPMEFEARTRDGLVKGHAYSITGMRMVDTPEGKVPLLRIRNPWGNEQEWNGDWSDDSELWDGVSRKQKKEMNLVLENDGEFWLVGAQPHRLIKDQ</sequence>